<gene>
    <name evidence="4" type="ORF">C4B24_04580</name>
</gene>
<dbReference type="OrthoDB" id="9813719at2"/>
<accession>A0A4R0XNF4</accession>
<keyword evidence="2" id="KW-0067">ATP-binding</keyword>
<feature type="domain" description="Fido" evidence="3">
    <location>
        <begin position="91"/>
        <end position="242"/>
    </location>
</feature>
<dbReference type="GO" id="GO:0005524">
    <property type="term" value="F:ATP binding"/>
    <property type="evidence" value="ECO:0007669"/>
    <property type="project" value="UniProtKB-KW"/>
</dbReference>
<feature type="binding site" evidence="2">
    <location>
        <begin position="210"/>
        <end position="211"/>
    </location>
    <ligand>
        <name>ATP</name>
        <dbReference type="ChEBI" id="CHEBI:30616"/>
    </ligand>
</feature>
<dbReference type="EMBL" id="PSZO01000041">
    <property type="protein sequence ID" value="TCG10485.1"/>
    <property type="molecule type" value="Genomic_DNA"/>
</dbReference>
<dbReference type="RefSeq" id="WP_131599584.1">
    <property type="nucleotide sequence ID" value="NZ_CBDBYK010000028.1"/>
</dbReference>
<dbReference type="Proteomes" id="UP000294192">
    <property type="component" value="Unassembled WGS sequence"/>
</dbReference>
<name>A0A4R0XNF4_9MOLU</name>
<feature type="active site" evidence="1">
    <location>
        <position position="168"/>
    </location>
</feature>
<dbReference type="PROSITE" id="PS51459">
    <property type="entry name" value="FIDO"/>
    <property type="match status" value="1"/>
</dbReference>
<dbReference type="Gene3D" id="1.10.3290.10">
    <property type="entry name" value="Fido-like domain"/>
    <property type="match status" value="1"/>
</dbReference>
<comment type="caution">
    <text evidence="4">The sequence shown here is derived from an EMBL/GenBank/DDBJ whole genome shotgun (WGS) entry which is preliminary data.</text>
</comment>
<dbReference type="PANTHER" id="PTHR13504">
    <property type="entry name" value="FIDO DOMAIN-CONTAINING PROTEIN DDB_G0283145"/>
    <property type="match status" value="1"/>
</dbReference>
<feature type="binding site" evidence="2">
    <location>
        <begin position="172"/>
        <end position="179"/>
    </location>
    <ligand>
        <name>ATP</name>
        <dbReference type="ChEBI" id="CHEBI:30616"/>
    </ligand>
</feature>
<evidence type="ECO:0000259" key="3">
    <source>
        <dbReference type="PROSITE" id="PS51459"/>
    </source>
</evidence>
<proteinExistence type="predicted"/>
<evidence type="ECO:0000313" key="5">
    <source>
        <dbReference type="Proteomes" id="UP000294192"/>
    </source>
</evidence>
<dbReference type="InterPro" id="IPR036597">
    <property type="entry name" value="Fido-like_dom_sf"/>
</dbReference>
<dbReference type="InterPro" id="IPR003812">
    <property type="entry name" value="Fido"/>
</dbReference>
<evidence type="ECO:0000313" key="4">
    <source>
        <dbReference type="EMBL" id="TCG10485.1"/>
    </source>
</evidence>
<dbReference type="AlphaFoldDB" id="A0A4R0XNF4"/>
<protein>
    <recommendedName>
        <fullName evidence="3">Fido domain-containing protein</fullName>
    </recommendedName>
</protein>
<dbReference type="Pfam" id="PF02661">
    <property type="entry name" value="Fic"/>
    <property type="match status" value="1"/>
</dbReference>
<dbReference type="PANTHER" id="PTHR13504:SF38">
    <property type="entry name" value="FIDO DOMAIN-CONTAINING PROTEIN"/>
    <property type="match status" value="1"/>
</dbReference>
<keyword evidence="2" id="KW-0547">Nucleotide-binding</keyword>
<organism evidence="4 5">
    <name type="scientific">Mycoplasma marinum</name>
    <dbReference type="NCBI Taxonomy" id="1937190"/>
    <lineage>
        <taxon>Bacteria</taxon>
        <taxon>Bacillati</taxon>
        <taxon>Mycoplasmatota</taxon>
        <taxon>Mollicutes</taxon>
        <taxon>Mycoplasmataceae</taxon>
        <taxon>Mycoplasma</taxon>
    </lineage>
</organism>
<evidence type="ECO:0000256" key="1">
    <source>
        <dbReference type="PIRSR" id="PIRSR640198-1"/>
    </source>
</evidence>
<dbReference type="InterPro" id="IPR040198">
    <property type="entry name" value="Fido_containing"/>
</dbReference>
<sequence>MKCYKTEDLLTDKNISNKLKKIFMFAYQVKDMEISANGTPFIENYKNKQNQMETKYSNAIENINEYKYSDDEWIGLNEANQYITRNYNDPLDIDELQDIHQRLMRSKKDSGELKRKDNTVAGYKTSSIKDVEKDLYQILSSYYSEEKDTLEKGVISSIIFTLNFLMCHLFQDGNGRMSRMLLHKLLIKSGLSFVKYQMLSQYIHDEKQEYYNSLEHVRKGILDNPGAFDNDNAKPYIIYILDTLIQAILDFGKQLQLFNQIGKNNTELKRWIIKEISMNKNTTRKLLNSKINLIISEDKLKRIVREMISDKEISTNGHGRVANFV</sequence>
<evidence type="ECO:0000256" key="2">
    <source>
        <dbReference type="PIRSR" id="PIRSR640198-2"/>
    </source>
</evidence>
<reference evidence="4 5" key="1">
    <citation type="submission" date="2018-02" db="EMBL/GenBank/DDBJ databases">
        <title>Mycoplasma marinum and Mycoplasma todarodis sp. nov., moderately halophilic and psychrotolerant mycoplasmas isolated from cephalopods.</title>
        <authorList>
            <person name="Viver T."/>
        </authorList>
    </citation>
    <scope>NUCLEOTIDE SEQUENCE [LARGE SCALE GENOMIC DNA]</scope>
    <source>
        <strain evidence="4 5">PE</strain>
    </source>
</reference>
<keyword evidence="5" id="KW-1185">Reference proteome</keyword>
<dbReference type="SUPFAM" id="SSF140931">
    <property type="entry name" value="Fic-like"/>
    <property type="match status" value="1"/>
</dbReference>